<accession>A0AAV7PHS6</accession>
<evidence type="ECO:0000313" key="3">
    <source>
        <dbReference type="Proteomes" id="UP001066276"/>
    </source>
</evidence>
<sequence length="118" mass="13598">MGKGTFRLGFGDSIVWLSGGAKRDSKLKRTGADMEALRRRMDVMDETWALQYPQDRTEGQPMETVVPTEKERRLGVAPPVAFFLMKKLARGQEPRKERDQEQWWSQRPYKPVEKGGAE</sequence>
<comment type="caution">
    <text evidence="2">The sequence shown here is derived from an EMBL/GenBank/DDBJ whole genome shotgun (WGS) entry which is preliminary data.</text>
</comment>
<dbReference type="EMBL" id="JANPWB010000011">
    <property type="protein sequence ID" value="KAJ1126767.1"/>
    <property type="molecule type" value="Genomic_DNA"/>
</dbReference>
<name>A0AAV7PHS6_PLEWA</name>
<keyword evidence="3" id="KW-1185">Reference proteome</keyword>
<dbReference type="Proteomes" id="UP001066276">
    <property type="component" value="Chromosome 7"/>
</dbReference>
<organism evidence="2 3">
    <name type="scientific">Pleurodeles waltl</name>
    <name type="common">Iberian ribbed newt</name>
    <dbReference type="NCBI Taxonomy" id="8319"/>
    <lineage>
        <taxon>Eukaryota</taxon>
        <taxon>Metazoa</taxon>
        <taxon>Chordata</taxon>
        <taxon>Craniata</taxon>
        <taxon>Vertebrata</taxon>
        <taxon>Euteleostomi</taxon>
        <taxon>Amphibia</taxon>
        <taxon>Batrachia</taxon>
        <taxon>Caudata</taxon>
        <taxon>Salamandroidea</taxon>
        <taxon>Salamandridae</taxon>
        <taxon>Pleurodelinae</taxon>
        <taxon>Pleurodeles</taxon>
    </lineage>
</organism>
<evidence type="ECO:0000313" key="2">
    <source>
        <dbReference type="EMBL" id="KAJ1126767.1"/>
    </source>
</evidence>
<feature type="compositionally biased region" description="Basic and acidic residues" evidence="1">
    <location>
        <begin position="90"/>
        <end position="101"/>
    </location>
</feature>
<gene>
    <name evidence="2" type="ORF">NDU88_005173</name>
</gene>
<feature type="region of interest" description="Disordered" evidence="1">
    <location>
        <begin position="88"/>
        <end position="118"/>
    </location>
</feature>
<proteinExistence type="predicted"/>
<evidence type="ECO:0000256" key="1">
    <source>
        <dbReference type="SAM" id="MobiDB-lite"/>
    </source>
</evidence>
<reference evidence="2" key="1">
    <citation type="journal article" date="2022" name="bioRxiv">
        <title>Sequencing and chromosome-scale assembly of the giantPleurodeles waltlgenome.</title>
        <authorList>
            <person name="Brown T."/>
            <person name="Elewa A."/>
            <person name="Iarovenko S."/>
            <person name="Subramanian E."/>
            <person name="Araus A.J."/>
            <person name="Petzold A."/>
            <person name="Susuki M."/>
            <person name="Suzuki K.-i.T."/>
            <person name="Hayashi T."/>
            <person name="Toyoda A."/>
            <person name="Oliveira C."/>
            <person name="Osipova E."/>
            <person name="Leigh N.D."/>
            <person name="Simon A."/>
            <person name="Yun M.H."/>
        </authorList>
    </citation>
    <scope>NUCLEOTIDE SEQUENCE</scope>
    <source>
        <strain evidence="2">20211129_DDA</strain>
        <tissue evidence="2">Liver</tissue>
    </source>
</reference>
<protein>
    <submittedName>
        <fullName evidence="2">Uncharacterized protein</fullName>
    </submittedName>
</protein>
<dbReference type="AlphaFoldDB" id="A0AAV7PHS6"/>